<dbReference type="NCBIfam" id="TIGR00526">
    <property type="entry name" value="folB_dom"/>
    <property type="match status" value="1"/>
</dbReference>
<dbReference type="GO" id="GO:0016301">
    <property type="term" value="F:kinase activity"/>
    <property type="evidence" value="ECO:0007669"/>
    <property type="project" value="UniProtKB-KW"/>
</dbReference>
<dbReference type="EC" id="4.1.2.25" evidence="9"/>
<keyword evidence="5" id="KW-0547">Nucleotide-binding</keyword>
<dbReference type="Gene3D" id="3.30.70.560">
    <property type="entry name" value="7,8-Dihydro-6-hydroxymethylpterin-pyrophosphokinase HPPK"/>
    <property type="match status" value="1"/>
</dbReference>
<reference evidence="11 12" key="1">
    <citation type="submission" date="2019-03" db="EMBL/GenBank/DDBJ databases">
        <title>Genomic Encyclopedia of Type Strains, Phase IV (KMG-IV): sequencing the most valuable type-strain genomes for metagenomic binning, comparative biology and taxonomic classification.</title>
        <authorList>
            <person name="Goeker M."/>
        </authorList>
    </citation>
    <scope>NUCLEOTIDE SEQUENCE [LARGE SCALE GENOMIC DNA]</scope>
    <source>
        <strain evidence="11 12">DSM 20467</strain>
    </source>
</reference>
<dbReference type="SUPFAM" id="SSF55083">
    <property type="entry name" value="6-hydroxymethyl-7,8-dihydropterin pyrophosphokinase, HPPK"/>
    <property type="match status" value="1"/>
</dbReference>
<protein>
    <recommendedName>
        <fullName evidence="9">Bifunctional folate synthesis protein</fullName>
    </recommendedName>
    <domain>
        <recommendedName>
            <fullName evidence="9">Dihydroneopterin aldolase</fullName>
            <shortName evidence="9">DHNA</shortName>
            <ecNumber evidence="9">4.1.2.25</ecNumber>
        </recommendedName>
        <alternativeName>
            <fullName evidence="9">7,8-dihydroneopterin aldolase</fullName>
        </alternativeName>
    </domain>
    <domain>
        <recommendedName>
            <fullName evidence="9">2-amino-4-hydroxy-6-hydroxymethyldihydropteridine pyrophosphokinase</fullName>
            <ecNumber evidence="9">2.7.6.3</ecNumber>
        </recommendedName>
        <alternativeName>
            <fullName evidence="9">6-hydroxymethyl-7,8-dihydropterin pyrophosphokinase</fullName>
            <shortName evidence="9">PPPK</shortName>
        </alternativeName>
        <alternativeName>
            <fullName evidence="9">7,8-dihydro-6-hydroxymethylpterin pyrophosphokinase</fullName>
            <shortName evidence="9">HPPK</shortName>
        </alternativeName>
    </domain>
</protein>
<keyword evidence="7" id="KW-0067">ATP-binding</keyword>
<comment type="pathway">
    <text evidence="9">Cofactor biosynthesis; tetrahydrofolate biosynthesis; 2-amino-4-hydroxy-6-hydroxymethyl-7,8-dihydropteridine diphosphate from 7,8-dihydroneopterin triphosphate: step 3/4.</text>
</comment>
<dbReference type="NCBIfam" id="TIGR00525">
    <property type="entry name" value="folB"/>
    <property type="match status" value="1"/>
</dbReference>
<evidence type="ECO:0000256" key="1">
    <source>
        <dbReference type="ARBA" id="ARBA00000198"/>
    </source>
</evidence>
<dbReference type="EMBL" id="SMAA01000020">
    <property type="protein sequence ID" value="TCS76762.1"/>
    <property type="molecule type" value="Genomic_DNA"/>
</dbReference>
<name>A0A4R3K2S6_9FIRM</name>
<dbReference type="InterPro" id="IPR006156">
    <property type="entry name" value="Dihydroneopterin_aldolase"/>
</dbReference>
<comment type="similarity">
    <text evidence="3">In the N-terminal section; belongs to the DHNA family.</text>
</comment>
<comment type="similarity">
    <text evidence="9">Belongs to the DHNA family.</text>
</comment>
<dbReference type="GO" id="GO:0046654">
    <property type="term" value="P:tetrahydrofolate biosynthetic process"/>
    <property type="evidence" value="ECO:0007669"/>
    <property type="project" value="UniProtKB-UniRule"/>
</dbReference>
<dbReference type="UniPathway" id="UPA00077">
    <property type="reaction ID" value="UER00154"/>
</dbReference>
<dbReference type="PANTHER" id="PTHR43071">
    <property type="entry name" value="2-AMINO-4-HYDROXY-6-HYDROXYMETHYLDIHYDROPTERIDINE PYROPHOSPHOKINASE"/>
    <property type="match status" value="1"/>
</dbReference>
<comment type="catalytic activity">
    <reaction evidence="1">
        <text>6-hydroxymethyl-7,8-dihydropterin + ATP = (7,8-dihydropterin-6-yl)methyl diphosphate + AMP + H(+)</text>
        <dbReference type="Rhea" id="RHEA:11412"/>
        <dbReference type="ChEBI" id="CHEBI:15378"/>
        <dbReference type="ChEBI" id="CHEBI:30616"/>
        <dbReference type="ChEBI" id="CHEBI:44841"/>
        <dbReference type="ChEBI" id="CHEBI:72950"/>
        <dbReference type="ChEBI" id="CHEBI:456215"/>
        <dbReference type="EC" id="2.7.6.3"/>
    </reaction>
</comment>
<dbReference type="GO" id="GO:0004150">
    <property type="term" value="F:dihydroneopterin aldolase activity"/>
    <property type="evidence" value="ECO:0007669"/>
    <property type="project" value="UniProtKB-UniRule"/>
</dbReference>
<proteinExistence type="inferred from homology"/>
<dbReference type="RefSeq" id="WP_132551213.1">
    <property type="nucleotide sequence ID" value="NZ_SMAA01000020.1"/>
</dbReference>
<accession>A0A4R3K2S6</accession>
<keyword evidence="6 11" id="KW-0418">Kinase</keyword>
<comment type="catalytic activity">
    <reaction evidence="9">
        <text>7,8-dihydroneopterin = 6-hydroxymethyl-7,8-dihydropterin + glycolaldehyde</text>
        <dbReference type="Rhea" id="RHEA:10540"/>
        <dbReference type="ChEBI" id="CHEBI:17001"/>
        <dbReference type="ChEBI" id="CHEBI:17071"/>
        <dbReference type="ChEBI" id="CHEBI:44841"/>
        <dbReference type="EC" id="4.1.2.25"/>
    </reaction>
</comment>
<dbReference type="InterPro" id="IPR035907">
    <property type="entry name" value="Hppk_sf"/>
</dbReference>
<dbReference type="InterPro" id="IPR000550">
    <property type="entry name" value="Hppk"/>
</dbReference>
<dbReference type="NCBIfam" id="TIGR01498">
    <property type="entry name" value="folK"/>
    <property type="match status" value="1"/>
</dbReference>
<sequence>MDTITIKDLSVYAYHGLSPEEGVLGQNFFISAELSLDLHAAGMGDNITKTINYAAICHFINEYTRTHPVKLIEAAAEQLAEQILIEFAPLKKISLTIKKPSAPIGLPLQYVSVTITRSWHEAFVAFGSNLGDRKKYINTALDTLRQTEGIQLDSVSSFYSSTPYGGVEQDDFLNGAVLLHTLFTPLELLSLLQKIEQAAQRKHTVHWGPRTLDLDILFYDNEIIRTATLIVPHPDMINRDFVLKPMVELAPYKLHPLLQKSMQELYAALPPDQLHLYKEGKPL</sequence>
<comment type="function">
    <text evidence="9">Catalyzes the conversion of 7,8-dihydroneopterin to 6-hydroxymethyl-7,8-dihydropterin.</text>
</comment>
<dbReference type="EC" id="2.7.6.3" evidence="9"/>
<dbReference type="Pfam" id="PF02152">
    <property type="entry name" value="FolB"/>
    <property type="match status" value="1"/>
</dbReference>
<evidence type="ECO:0000256" key="4">
    <source>
        <dbReference type="ARBA" id="ARBA00022679"/>
    </source>
</evidence>
<gene>
    <name evidence="11" type="ORF">EDC37_1207</name>
</gene>
<keyword evidence="4" id="KW-0808">Transferase</keyword>
<evidence type="ECO:0000256" key="5">
    <source>
        <dbReference type="ARBA" id="ARBA00022741"/>
    </source>
</evidence>
<dbReference type="GO" id="GO:0005524">
    <property type="term" value="F:ATP binding"/>
    <property type="evidence" value="ECO:0007669"/>
    <property type="project" value="UniProtKB-KW"/>
</dbReference>
<dbReference type="PROSITE" id="PS00794">
    <property type="entry name" value="HPPK"/>
    <property type="match status" value="1"/>
</dbReference>
<dbReference type="InterPro" id="IPR006157">
    <property type="entry name" value="FolB_dom"/>
</dbReference>
<keyword evidence="12" id="KW-1185">Reference proteome</keyword>
<dbReference type="Proteomes" id="UP000295188">
    <property type="component" value="Unassembled WGS sequence"/>
</dbReference>
<feature type="domain" description="7,8-dihydro-6-hydroxymethylpterin-pyrophosphokinase" evidence="10">
    <location>
        <begin position="206"/>
        <end position="217"/>
    </location>
</feature>
<evidence type="ECO:0000256" key="2">
    <source>
        <dbReference type="ARBA" id="ARBA00005051"/>
    </source>
</evidence>
<dbReference type="InterPro" id="IPR043133">
    <property type="entry name" value="GTP-CH-I_C/QueF"/>
</dbReference>
<dbReference type="Pfam" id="PF01288">
    <property type="entry name" value="HPPK"/>
    <property type="match status" value="1"/>
</dbReference>
<evidence type="ECO:0000256" key="6">
    <source>
        <dbReference type="ARBA" id="ARBA00022777"/>
    </source>
</evidence>
<evidence type="ECO:0000256" key="3">
    <source>
        <dbReference type="ARBA" id="ARBA00009640"/>
    </source>
</evidence>
<dbReference type="SUPFAM" id="SSF55620">
    <property type="entry name" value="Tetrahydrobiopterin biosynthesis enzymes-like"/>
    <property type="match status" value="1"/>
</dbReference>
<dbReference type="AlphaFoldDB" id="A0A4R3K2S6"/>
<dbReference type="CDD" id="cd00534">
    <property type="entry name" value="DHNA_DHNTPE"/>
    <property type="match status" value="1"/>
</dbReference>
<evidence type="ECO:0000256" key="8">
    <source>
        <dbReference type="ARBA" id="ARBA00022909"/>
    </source>
</evidence>
<keyword evidence="8 9" id="KW-0289">Folate biosynthesis</keyword>
<evidence type="ECO:0000313" key="11">
    <source>
        <dbReference type="EMBL" id="TCS76762.1"/>
    </source>
</evidence>
<evidence type="ECO:0000256" key="7">
    <source>
        <dbReference type="ARBA" id="ARBA00022840"/>
    </source>
</evidence>
<dbReference type="CDD" id="cd00483">
    <property type="entry name" value="HPPK"/>
    <property type="match status" value="1"/>
</dbReference>
<organism evidence="11 12">
    <name type="scientific">Pectinatus cerevisiiphilus</name>
    <dbReference type="NCBI Taxonomy" id="86956"/>
    <lineage>
        <taxon>Bacteria</taxon>
        <taxon>Bacillati</taxon>
        <taxon>Bacillota</taxon>
        <taxon>Negativicutes</taxon>
        <taxon>Selenomonadales</taxon>
        <taxon>Selenomonadaceae</taxon>
        <taxon>Pectinatus</taxon>
    </lineage>
</organism>
<comment type="caution">
    <text evidence="11">The sequence shown here is derived from an EMBL/GenBank/DDBJ whole genome shotgun (WGS) entry which is preliminary data.</text>
</comment>
<dbReference type="PANTHER" id="PTHR43071:SF1">
    <property type="entry name" value="2-AMINO-4-HYDROXY-6-HYDROXYMETHYLDIHYDROPTERIDINE PYROPHOSPHOKINASE"/>
    <property type="match status" value="1"/>
</dbReference>
<dbReference type="GO" id="GO:0003848">
    <property type="term" value="F:2-amino-4-hydroxy-6-hydroxymethyldihydropteridine diphosphokinase activity"/>
    <property type="evidence" value="ECO:0007669"/>
    <property type="project" value="UniProtKB-EC"/>
</dbReference>
<evidence type="ECO:0000259" key="10">
    <source>
        <dbReference type="PROSITE" id="PS00794"/>
    </source>
</evidence>
<evidence type="ECO:0000256" key="9">
    <source>
        <dbReference type="RuleBase" id="RU362079"/>
    </source>
</evidence>
<evidence type="ECO:0000313" key="12">
    <source>
        <dbReference type="Proteomes" id="UP000295188"/>
    </source>
</evidence>
<dbReference type="Gene3D" id="3.30.1130.10">
    <property type="match status" value="1"/>
</dbReference>
<keyword evidence="9" id="KW-0456">Lyase</keyword>
<dbReference type="OrthoDB" id="9808041at2"/>
<comment type="pathway">
    <text evidence="2">Cofactor biosynthesis; tetrahydrofolate biosynthesis; 2-amino-4-hydroxy-6-hydroxymethyl-7,8-dihydropteridine diphosphate from 7,8-dihydroneopterin triphosphate: step 4/4.</text>
</comment>
<dbReference type="SMART" id="SM00905">
    <property type="entry name" value="FolB"/>
    <property type="match status" value="1"/>
</dbReference>
<dbReference type="GO" id="GO:0046656">
    <property type="term" value="P:folic acid biosynthetic process"/>
    <property type="evidence" value="ECO:0007669"/>
    <property type="project" value="UniProtKB-UniRule"/>
</dbReference>